<organism evidence="1 2">
    <name type="scientific">Bacillus xiapuensis</name>
    <dbReference type="NCBI Taxonomy" id="2014075"/>
    <lineage>
        <taxon>Bacteria</taxon>
        <taxon>Bacillati</taxon>
        <taxon>Bacillota</taxon>
        <taxon>Bacilli</taxon>
        <taxon>Bacillales</taxon>
        <taxon>Bacillaceae</taxon>
        <taxon>Bacillus</taxon>
    </lineage>
</organism>
<name>A0ABU6NDS9_9BACI</name>
<accession>A0ABU6NDS9</accession>
<comment type="caution">
    <text evidence="1">The sequence shown here is derived from an EMBL/GenBank/DDBJ whole genome shotgun (WGS) entry which is preliminary data.</text>
</comment>
<reference evidence="1 2" key="1">
    <citation type="submission" date="2023-03" db="EMBL/GenBank/DDBJ databases">
        <title>Bacillus Genome Sequencing.</title>
        <authorList>
            <person name="Dunlap C."/>
        </authorList>
    </citation>
    <scope>NUCLEOTIDE SEQUENCE [LARGE SCALE GENOMIC DNA]</scope>
    <source>
        <strain evidence="1 2">B-14544</strain>
    </source>
</reference>
<proteinExistence type="predicted"/>
<evidence type="ECO:0000313" key="1">
    <source>
        <dbReference type="EMBL" id="MED3564203.1"/>
    </source>
</evidence>
<keyword evidence="2" id="KW-1185">Reference proteome</keyword>
<dbReference type="EMBL" id="JARMQG010000285">
    <property type="protein sequence ID" value="MED3564203.1"/>
    <property type="molecule type" value="Genomic_DNA"/>
</dbReference>
<evidence type="ECO:0000313" key="2">
    <source>
        <dbReference type="Proteomes" id="UP001330749"/>
    </source>
</evidence>
<gene>
    <name evidence="1" type="ORF">P4447_17435</name>
</gene>
<sequence>MATYIRFEVLTVAEAWDRYRNANGDEDKESFIGRMNTMFGTDALTGQIGCIILTDFKVFDNPDI</sequence>
<protein>
    <submittedName>
        <fullName evidence="1">Uncharacterized protein</fullName>
    </submittedName>
</protein>
<dbReference type="Proteomes" id="UP001330749">
    <property type="component" value="Unassembled WGS sequence"/>
</dbReference>
<dbReference type="RefSeq" id="WP_327969320.1">
    <property type="nucleotide sequence ID" value="NZ_JARMQG010000285.1"/>
</dbReference>